<comment type="function">
    <text evidence="7">Regulatory subunit of the poly(A)-nuclease (PAN) deadenylation complex, one of two cytoplasmic mRNA deadenylases involved in mRNA turnover. PAN specifically shortens poly(A) tails of RNA and the activity is stimulated by poly(A)-binding protein PAB1. PAN deadenylation is followed by rapid degradation of the shortened mRNA tails by the CCR4-NOT complex. Deadenylated mRNAs are then degraded by two alternative mechanisms, namely exosome-mediated 3'-5' exonucleolytic degradation, or deadenlyation-dependent mRNA decaping and subsequent 5'-3' exonucleolytic degradation by XRN1. May also be involved in post-transcriptional maturation of mRNA poly(A) tails. PAN3 acts as a positive regulator for PAN activity, recruiting the catalytic subunit PAN2 to mRNA via its interaction with RNA and with PAB1.</text>
</comment>
<dbReference type="EMBL" id="FO082048">
    <property type="protein sequence ID" value="CCE84206.1"/>
    <property type="molecule type" value="Genomic_DNA"/>
</dbReference>
<evidence type="ECO:0000256" key="9">
    <source>
        <dbReference type="SAM" id="MobiDB-lite"/>
    </source>
</evidence>
<dbReference type="HAMAP" id="MF_03181">
    <property type="entry name" value="PAN3"/>
    <property type="match status" value="1"/>
</dbReference>
<dbReference type="Proteomes" id="UP000005222">
    <property type="component" value="Chromosome K"/>
</dbReference>
<organism evidence="13 14">
    <name type="scientific">Pichia sorbitophila (strain ATCC MYA-4447 / BCRC 22081 / CBS 7064 / NBRC 10061 / NRRL Y-12695)</name>
    <name type="common">Hybrid yeast</name>
    <dbReference type="NCBI Taxonomy" id="559304"/>
    <lineage>
        <taxon>Eukaryota</taxon>
        <taxon>Fungi</taxon>
        <taxon>Dikarya</taxon>
        <taxon>Ascomycota</taxon>
        <taxon>Saccharomycotina</taxon>
        <taxon>Pichiomycetes</taxon>
        <taxon>Debaryomycetaceae</taxon>
        <taxon>Millerozyma</taxon>
    </lineage>
</organism>
<dbReference type="GO" id="GO:0031251">
    <property type="term" value="C:PAN complex"/>
    <property type="evidence" value="ECO:0007669"/>
    <property type="project" value="UniProtKB-UniRule"/>
</dbReference>
<dbReference type="GO" id="GO:0006397">
    <property type="term" value="P:mRNA processing"/>
    <property type="evidence" value="ECO:0007669"/>
    <property type="project" value="UniProtKB-KW"/>
</dbReference>
<dbReference type="AlphaFoldDB" id="G8Y6H6"/>
<dbReference type="Gene3D" id="6.10.250.3160">
    <property type="match status" value="1"/>
</dbReference>
<reference evidence="13" key="1">
    <citation type="submission" date="2011-10" db="EMBL/GenBank/DDBJ databases">
        <authorList>
            <person name="Genoscope - CEA"/>
        </authorList>
    </citation>
    <scope>NUCLEOTIDE SEQUENCE</scope>
</reference>
<dbReference type="Gene3D" id="1.10.510.10">
    <property type="entry name" value="Transferase(Phosphotransferase) domain 1"/>
    <property type="match status" value="1"/>
</dbReference>
<feature type="coiled-coil region" evidence="7">
    <location>
        <begin position="534"/>
        <end position="572"/>
    </location>
</feature>
<dbReference type="InterPro" id="IPR011009">
    <property type="entry name" value="Kinase-like_dom_sf"/>
</dbReference>
<evidence type="ECO:0000256" key="4">
    <source>
        <dbReference type="ARBA" id="ARBA00022741"/>
    </source>
</evidence>
<evidence type="ECO:0000256" key="3">
    <source>
        <dbReference type="ARBA" id="ARBA00022664"/>
    </source>
</evidence>
<feature type="zinc finger region" description="C3H1-type" evidence="8">
    <location>
        <begin position="7"/>
        <end position="36"/>
    </location>
</feature>
<gene>
    <name evidence="13" type="primary">Piso0_003747</name>
    <name evidence="7" type="synonym">PAN3</name>
    <name evidence="12" type="ORF">GNLVRS01_PISO0K01682g</name>
    <name evidence="13" type="ORF">GNLVRS01_PISO0L01683g</name>
</gene>
<dbReference type="Pfam" id="PF25586">
    <property type="entry name" value="zf-CCCH_PAN3"/>
    <property type="match status" value="1"/>
</dbReference>
<keyword evidence="14" id="KW-1185">Reference proteome</keyword>
<dbReference type="EMBL" id="FO082049">
    <property type="protein sequence ID" value="CCE83175.1"/>
    <property type="molecule type" value="Genomic_DNA"/>
</dbReference>
<dbReference type="Pfam" id="PF18101">
    <property type="entry name" value="Pan3_CK"/>
    <property type="match status" value="1"/>
</dbReference>
<dbReference type="GO" id="GO:0008270">
    <property type="term" value="F:zinc ion binding"/>
    <property type="evidence" value="ECO:0007669"/>
    <property type="project" value="UniProtKB-KW"/>
</dbReference>
<keyword evidence="3 7" id="KW-0507">mRNA processing</keyword>
<comment type="subcellular location">
    <subcellularLocation>
        <location evidence="1 7">Cytoplasm</location>
    </subcellularLocation>
</comment>
<dbReference type="InterPro" id="IPR000719">
    <property type="entry name" value="Prot_kinase_dom"/>
</dbReference>
<dbReference type="GO" id="GO:0004672">
    <property type="term" value="F:protein kinase activity"/>
    <property type="evidence" value="ECO:0007669"/>
    <property type="project" value="InterPro"/>
</dbReference>
<dbReference type="HOGENOM" id="CLU_016423_1_0_1"/>
<dbReference type="GO" id="GO:0005524">
    <property type="term" value="F:ATP binding"/>
    <property type="evidence" value="ECO:0007669"/>
    <property type="project" value="UniProtKB-UniRule"/>
</dbReference>
<feature type="domain" description="Protein kinase" evidence="10">
    <location>
        <begin position="270"/>
        <end position="537"/>
    </location>
</feature>
<dbReference type="InterPro" id="IPR041332">
    <property type="entry name" value="Pan3_CK"/>
</dbReference>
<dbReference type="OMA" id="EFLPCAR"/>
<reference evidence="14" key="2">
    <citation type="journal article" date="2012" name="G3 (Bethesda)">
        <title>Pichia sorbitophila, an interspecies yeast hybrid reveals early steps of genome resolution following polyploidization.</title>
        <authorList>
            <person name="Leh Louis V."/>
            <person name="Despons L."/>
            <person name="Friedrich A."/>
            <person name="Martin T."/>
            <person name="Durrens P."/>
            <person name="Casaregola S."/>
            <person name="Neuveglise C."/>
            <person name="Fairhead C."/>
            <person name="Marck C."/>
            <person name="Cruz J.A."/>
            <person name="Straub M.L."/>
            <person name="Kugler V."/>
            <person name="Sacerdot C."/>
            <person name="Uzunov Z."/>
            <person name="Thierry A."/>
            <person name="Weiss S."/>
            <person name="Bleykasten C."/>
            <person name="De Montigny J."/>
            <person name="Jacques N."/>
            <person name="Jung P."/>
            <person name="Lemaire M."/>
            <person name="Mallet S."/>
            <person name="Morel G."/>
            <person name="Richard G.F."/>
            <person name="Sarkar A."/>
            <person name="Savel G."/>
            <person name="Schacherer J."/>
            <person name="Seret M.L."/>
            <person name="Talla E."/>
            <person name="Samson G."/>
            <person name="Jubin C."/>
            <person name="Poulain J."/>
            <person name="Vacherie B."/>
            <person name="Barbe V."/>
            <person name="Pelletier E."/>
            <person name="Sherman D.J."/>
            <person name="Westhof E."/>
            <person name="Weissenbach J."/>
            <person name="Baret P.V."/>
            <person name="Wincker P."/>
            <person name="Gaillardin C."/>
            <person name="Dujon B."/>
            <person name="Souciet J.L."/>
        </authorList>
    </citation>
    <scope>NUCLEOTIDE SEQUENCE [LARGE SCALE GENOMIC DNA]</scope>
    <source>
        <strain evidence="14">ATCC MYA-4447 / BCRC 22081 / CBS 7064 / NBRC 10061 / NRRL Y-12695</strain>
    </source>
</reference>
<evidence type="ECO:0000313" key="14">
    <source>
        <dbReference type="Proteomes" id="UP000005222"/>
    </source>
</evidence>
<feature type="binding site" evidence="7">
    <location>
        <position position="309"/>
    </location>
    <ligand>
        <name>ATP</name>
        <dbReference type="ChEBI" id="CHEBI:30616"/>
    </ligand>
</feature>
<dbReference type="PANTHER" id="PTHR12272:SF11">
    <property type="entry name" value="PAN2-PAN3 DEADENYLATION COMPLEX SUBUNIT PAN3"/>
    <property type="match status" value="1"/>
</dbReference>
<comment type="subunit">
    <text evidence="7">Homodimer. Forms a heterotrimer with a catalytic subunit PAN2 to form the poly(A)-nuclease (PAN) deadenylation complex. Interacts (via PAM-2 motif) with poly(A)-binding protein PAB1 (via PABC domain), conferring substrate specificity of the enzyme complex.</text>
</comment>
<feature type="region of interest" description="Disordered" evidence="9">
    <location>
        <begin position="35"/>
        <end position="96"/>
    </location>
</feature>
<accession>G8Y6H6</accession>
<evidence type="ECO:0000256" key="8">
    <source>
        <dbReference type="PROSITE-ProRule" id="PRU00723"/>
    </source>
</evidence>
<dbReference type="InterPro" id="IPR000571">
    <property type="entry name" value="Znf_CCCH"/>
</dbReference>
<dbReference type="SUPFAM" id="SSF56112">
    <property type="entry name" value="Protein kinase-like (PK-like)"/>
    <property type="match status" value="1"/>
</dbReference>
<comment type="caution">
    <text evidence="7">Lacks conserved residue(s) required for the propagation of feature annotation.</text>
</comment>
<dbReference type="PROSITE" id="PS50011">
    <property type="entry name" value="PROTEIN_KINASE_DOM"/>
    <property type="match status" value="1"/>
</dbReference>
<keyword evidence="4 7" id="KW-0547">Nucleotide-binding</keyword>
<dbReference type="Gene3D" id="1.10.287.3700">
    <property type="match status" value="1"/>
</dbReference>
<comment type="domain">
    <text evidence="7">The N-terminal zinc finger binds to poly(A) RNA.</text>
</comment>
<dbReference type="Gene3D" id="1.20.5.5160">
    <property type="match status" value="1"/>
</dbReference>
<keyword evidence="2 7" id="KW-0963">Cytoplasm</keyword>
<evidence type="ECO:0000256" key="2">
    <source>
        <dbReference type="ARBA" id="ARBA00022490"/>
    </source>
</evidence>
<protein>
    <recommendedName>
        <fullName evidence="7">PAN2-PAN3 deadenylation complex subunit PAN3</fullName>
    </recommendedName>
    <alternativeName>
        <fullName evidence="7">PAB1P-dependent poly(A)-specific ribonuclease</fullName>
    </alternativeName>
    <alternativeName>
        <fullName evidence="7">Poly(A)-nuclease deadenylation complex subunit 3</fullName>
        <shortName evidence="7">PAN deadenylation complex subunit 3</shortName>
    </alternativeName>
</protein>
<evidence type="ECO:0000256" key="1">
    <source>
        <dbReference type="ARBA" id="ARBA00004496"/>
    </source>
</evidence>
<evidence type="ECO:0000256" key="6">
    <source>
        <dbReference type="ARBA" id="ARBA00023054"/>
    </source>
</evidence>
<feature type="compositionally biased region" description="Low complexity" evidence="9">
    <location>
        <begin position="42"/>
        <end position="67"/>
    </location>
</feature>
<dbReference type="Proteomes" id="UP000005222">
    <property type="component" value="Chromosome L"/>
</dbReference>
<comment type="domain">
    <text evidence="7">Contains a pseudokinase domain. The protein kinase domain is predicted to be catalytically inactive because some of the residues important for catalytic activity are substituted and it lacks the equivalent of the binding site for a peptide substrate. However, it has retained an ATP-binding site and ATP-binding is required for mRNA degradation, stimulating the activity of the PAN2 nuclease in vitro. The nucleotide-binding site is juxtaposed to the RNase active site of PAN2 in the complex and may actually bind nucleosides of a poly(A) RNA rather than ATP, feeding the poly(A)-tail to the active site of the deadenylase and thus increasing the efficiency with which this distributive enzyme degrades oligo(A) RNAs.</text>
</comment>
<keyword evidence="5 7" id="KW-0067">ATP-binding</keyword>
<comment type="similarity">
    <text evidence="7">Belongs to the protein kinase superfamily. PAN3 family.</text>
</comment>
<dbReference type="PANTHER" id="PTHR12272">
    <property type="entry name" value="DEADENYLATION COMPLEX SUBUNIT PAN3"/>
    <property type="match status" value="1"/>
</dbReference>
<dbReference type="GO" id="GO:0000932">
    <property type="term" value="C:P-body"/>
    <property type="evidence" value="ECO:0007669"/>
    <property type="project" value="TreeGrafter"/>
</dbReference>
<feature type="binding site" evidence="7">
    <location>
        <begin position="363"/>
        <end position="370"/>
    </location>
    <ligand>
        <name>ATP</name>
        <dbReference type="ChEBI" id="CHEBI:30616"/>
    </ligand>
</feature>
<dbReference type="FunCoup" id="G8Y6H6">
    <property type="interactions" value="1083"/>
</dbReference>
<dbReference type="InParanoid" id="G8Y6H6"/>
<evidence type="ECO:0000256" key="5">
    <source>
        <dbReference type="ARBA" id="ARBA00022840"/>
    </source>
</evidence>
<proteinExistence type="inferred from homology"/>
<evidence type="ECO:0000313" key="12">
    <source>
        <dbReference type="EMBL" id="CCE83175.1"/>
    </source>
</evidence>
<dbReference type="OrthoDB" id="204958at2759"/>
<dbReference type="GO" id="GO:0000289">
    <property type="term" value="P:nuclear-transcribed mRNA poly(A) tail shortening"/>
    <property type="evidence" value="ECO:0007669"/>
    <property type="project" value="UniProtKB-UniRule"/>
</dbReference>
<evidence type="ECO:0000259" key="11">
    <source>
        <dbReference type="PROSITE" id="PS50103"/>
    </source>
</evidence>
<name>G8Y6H6_PICSO</name>
<keyword evidence="8" id="KW-0479">Metal-binding</keyword>
<evidence type="ECO:0000259" key="10">
    <source>
        <dbReference type="PROSITE" id="PS50011"/>
    </source>
</evidence>
<comment type="domain">
    <text evidence="7">The pseudokinase domain, the coiled-coil (CC), and C-terminal knob domain (CK) form a structural unit (PKC) that forms an extensive high-affinity interaction surface for PAN2.</text>
</comment>
<sequence>MNINPDTAKDTLCKNILIYGYCKYENRGCAFNHNKPSSSVPTSQGSNTTTSNASNSNTVSNNSIGNSESRKKFNLSTPSFRPSSMQGATGKFSSASPKLKDIPAFIPSGGINGSDGSASVYESMGNDTMGSTKKFNASTPSFTPSNQYMHASEPLSASHMVQPPMSKAPLNGQTNVYLPGAIGSTQSTPSIPQAPSSADLFYQQPSTSYPLQYYLYAPAPPPRLTMPLPPHETNASSMFIPNDLRETLQKKNEATLQTLPRSTLPQSVGIFHSLVPIDSTFGNVSKVYGVPSAVFKVFSNVDGNPYILRKIDNHSLIRIANELPFRTIKKWKSVKSANVVQLQDAFTSAAFGGSSTSLMVAYDYFPNSNTLTEQHVSRKLGSKLELITEELLWCYMIEISNALTAIHEKGLAARSSLDLTKIIVTNKNRIRLSGVAISDILNYEKDEAEIRQKSLAVMISEWQQQDIVKFGEIILDLAALTLPVGLRSGDKQTVITNLQNSSTVQFSDEFIVSLRALVTATNDLHAFVKEHLSLKLLSFANNLEDSSDFMESQLSTELENARLVRLCAKLNFIIDRPEFENDPEWQQNGPKHIIKLFRDYIFFQYDEFGNPVCDLSRVLTNLNKLDAAIDEQFLLVTRDERNCIIVSYKEIRDIIDSVFRSLTSR</sequence>
<evidence type="ECO:0000256" key="7">
    <source>
        <dbReference type="HAMAP-Rule" id="MF_03181"/>
    </source>
</evidence>
<dbReference type="PROSITE" id="PS50103">
    <property type="entry name" value="ZF_C3H1"/>
    <property type="match status" value="1"/>
</dbReference>
<feature type="region of interest" description="Knob domain" evidence="7">
    <location>
        <begin position="573"/>
        <end position="665"/>
    </location>
</feature>
<dbReference type="GO" id="GO:0008143">
    <property type="term" value="F:poly(A) binding"/>
    <property type="evidence" value="ECO:0007669"/>
    <property type="project" value="TreeGrafter"/>
</dbReference>
<feature type="domain" description="C3H1-type" evidence="11">
    <location>
        <begin position="7"/>
        <end position="36"/>
    </location>
</feature>
<keyword evidence="6 7" id="KW-0175">Coiled coil</keyword>
<evidence type="ECO:0000313" key="13">
    <source>
        <dbReference type="EMBL" id="CCE84206.1"/>
    </source>
</evidence>
<dbReference type="eggNOG" id="KOG3741">
    <property type="taxonomic scope" value="Eukaryota"/>
</dbReference>
<feature type="compositionally biased region" description="Polar residues" evidence="9">
    <location>
        <begin position="74"/>
        <end position="96"/>
    </location>
</feature>
<dbReference type="STRING" id="559304.G8Y6H6"/>
<keyword evidence="8" id="KW-0862">Zinc</keyword>
<keyword evidence="8" id="KW-0863">Zinc-finger</keyword>
<dbReference type="InterPro" id="IPR030844">
    <property type="entry name" value="PAN3"/>
</dbReference>